<keyword evidence="1" id="KW-0472">Membrane</keyword>
<feature type="non-terminal residue" evidence="2">
    <location>
        <position position="232"/>
    </location>
</feature>
<dbReference type="EMBL" id="UINC01148984">
    <property type="protein sequence ID" value="SVD41171.1"/>
    <property type="molecule type" value="Genomic_DNA"/>
</dbReference>
<evidence type="ECO:0000256" key="1">
    <source>
        <dbReference type="SAM" id="Phobius"/>
    </source>
</evidence>
<gene>
    <name evidence="2" type="ORF">METZ01_LOCUS394025</name>
</gene>
<feature type="transmembrane region" description="Helical" evidence="1">
    <location>
        <begin position="92"/>
        <end position="109"/>
    </location>
</feature>
<proteinExistence type="predicted"/>
<sequence length="232" mass="26300">MRDCLSDNEISAYLGGDLKNDTEVINHLNSCANCFDQVTTVMSLIDENKDIYDQLNRSYEEMVYKNKLFSFFDSLSKYISDFINDALLPRKYYAFGAAIVVALVVFNITDFEKTNIKDFSAINLAEKYGSALKNAKINPIWQKEFAAISSEFDAEPDKKNAFEIGKNLMKMEAVIASGKQEDVRNYFENIAENPLIKQQDGDINVEDGTIDIAGRKSRGELYLKEIDSKLVD</sequence>
<protein>
    <recommendedName>
        <fullName evidence="3">Zinc-finger domain-containing protein</fullName>
    </recommendedName>
</protein>
<keyword evidence="1" id="KW-1133">Transmembrane helix</keyword>
<evidence type="ECO:0008006" key="3">
    <source>
        <dbReference type="Google" id="ProtNLM"/>
    </source>
</evidence>
<reference evidence="2" key="1">
    <citation type="submission" date="2018-05" db="EMBL/GenBank/DDBJ databases">
        <authorList>
            <person name="Lanie J.A."/>
            <person name="Ng W.-L."/>
            <person name="Kazmierczak K.M."/>
            <person name="Andrzejewski T.M."/>
            <person name="Davidsen T.M."/>
            <person name="Wayne K.J."/>
            <person name="Tettelin H."/>
            <person name="Glass J.I."/>
            <person name="Rusch D."/>
            <person name="Podicherti R."/>
            <person name="Tsui H.-C.T."/>
            <person name="Winkler M.E."/>
        </authorList>
    </citation>
    <scope>NUCLEOTIDE SEQUENCE</scope>
</reference>
<organism evidence="2">
    <name type="scientific">marine metagenome</name>
    <dbReference type="NCBI Taxonomy" id="408172"/>
    <lineage>
        <taxon>unclassified sequences</taxon>
        <taxon>metagenomes</taxon>
        <taxon>ecological metagenomes</taxon>
    </lineage>
</organism>
<evidence type="ECO:0000313" key="2">
    <source>
        <dbReference type="EMBL" id="SVD41171.1"/>
    </source>
</evidence>
<accession>A0A382V5K0</accession>
<keyword evidence="1" id="KW-0812">Transmembrane</keyword>
<name>A0A382V5K0_9ZZZZ</name>
<dbReference type="AlphaFoldDB" id="A0A382V5K0"/>